<feature type="domain" description="DUF4326" evidence="1">
    <location>
        <begin position="34"/>
        <end position="112"/>
    </location>
</feature>
<dbReference type="AlphaFoldDB" id="A0AA44UR33"/>
<evidence type="ECO:0000313" key="3">
    <source>
        <dbReference type="Proteomes" id="UP000232453"/>
    </source>
</evidence>
<dbReference type="EMBL" id="PHUJ01000003">
    <property type="protein sequence ID" value="PKB31715.1"/>
    <property type="molecule type" value="Genomic_DNA"/>
</dbReference>
<proteinExistence type="predicted"/>
<evidence type="ECO:0000259" key="1">
    <source>
        <dbReference type="Pfam" id="PF14216"/>
    </source>
</evidence>
<reference evidence="2 3" key="1">
    <citation type="submission" date="2017-11" db="EMBL/GenBank/DDBJ databases">
        <title>Sequencing the genomes of 1000 actinobacteria strains.</title>
        <authorList>
            <person name="Klenk H.-P."/>
        </authorList>
    </citation>
    <scope>NUCLEOTIDE SEQUENCE [LARGE SCALE GENOMIC DNA]</scope>
    <source>
        <strain evidence="2 3">DSM 44104</strain>
    </source>
</reference>
<evidence type="ECO:0000313" key="2">
    <source>
        <dbReference type="EMBL" id="PKB31715.1"/>
    </source>
</evidence>
<dbReference type="InterPro" id="IPR025475">
    <property type="entry name" value="DUF4326"/>
</dbReference>
<dbReference type="Pfam" id="PF14216">
    <property type="entry name" value="DUF4326"/>
    <property type="match status" value="1"/>
</dbReference>
<accession>A0AA44UR33</accession>
<organism evidence="2 3">
    <name type="scientific">Pseudonocardia alni</name>
    <name type="common">Amycolata alni</name>
    <dbReference type="NCBI Taxonomy" id="33907"/>
    <lineage>
        <taxon>Bacteria</taxon>
        <taxon>Bacillati</taxon>
        <taxon>Actinomycetota</taxon>
        <taxon>Actinomycetes</taxon>
        <taxon>Pseudonocardiales</taxon>
        <taxon>Pseudonocardiaceae</taxon>
        <taxon>Pseudonocardia</taxon>
    </lineage>
</organism>
<protein>
    <submittedName>
        <fullName evidence="2">Uncharacterized protein DUF4326</fullName>
    </submittedName>
</protein>
<name>A0AA44UR33_PSEA5</name>
<sequence>MRRCVAQCKAIGRELRHLITVRFVSTPQRIRLRRTKGWRKPDGAVLVTRPGPWGNPFDVREMGRAPAIAAHRRWLLDERPDLVERARVELAGKDLCCWCAEDVPCHADTLIEVANR</sequence>
<gene>
    <name evidence="2" type="ORF">ATL51_3412</name>
</gene>
<dbReference type="Proteomes" id="UP000232453">
    <property type="component" value="Unassembled WGS sequence"/>
</dbReference>
<comment type="caution">
    <text evidence="2">The sequence shown here is derived from an EMBL/GenBank/DDBJ whole genome shotgun (WGS) entry which is preliminary data.</text>
</comment>